<feature type="compositionally biased region" description="Pro residues" evidence="2">
    <location>
        <begin position="603"/>
        <end position="620"/>
    </location>
</feature>
<evidence type="ECO:0000256" key="2">
    <source>
        <dbReference type="SAM" id="MobiDB-lite"/>
    </source>
</evidence>
<dbReference type="Gene3D" id="1.10.287.110">
    <property type="entry name" value="DnaJ domain"/>
    <property type="match status" value="1"/>
</dbReference>
<keyword evidence="5" id="KW-1185">Reference proteome</keyword>
<feature type="compositionally biased region" description="Low complexity" evidence="2">
    <location>
        <begin position="640"/>
        <end position="654"/>
    </location>
</feature>
<feature type="compositionally biased region" description="Acidic residues" evidence="2">
    <location>
        <begin position="574"/>
        <end position="586"/>
    </location>
</feature>
<dbReference type="InterPro" id="IPR036869">
    <property type="entry name" value="J_dom_sf"/>
</dbReference>
<comment type="caution">
    <text evidence="4">The sequence shown here is derived from an EMBL/GenBank/DDBJ whole genome shotgun (WGS) entry which is preliminary data.</text>
</comment>
<feature type="compositionally biased region" description="Polar residues" evidence="2">
    <location>
        <begin position="736"/>
        <end position="747"/>
    </location>
</feature>
<feature type="compositionally biased region" description="Basic and acidic residues" evidence="2">
    <location>
        <begin position="787"/>
        <end position="816"/>
    </location>
</feature>
<evidence type="ECO:0000256" key="1">
    <source>
        <dbReference type="SAM" id="Coils"/>
    </source>
</evidence>
<feature type="compositionally biased region" description="Basic and acidic residues" evidence="2">
    <location>
        <begin position="659"/>
        <end position="674"/>
    </location>
</feature>
<feature type="compositionally biased region" description="Polar residues" evidence="2">
    <location>
        <begin position="29"/>
        <end position="41"/>
    </location>
</feature>
<dbReference type="InterPro" id="IPR001623">
    <property type="entry name" value="DnaJ_domain"/>
</dbReference>
<reference evidence="4" key="1">
    <citation type="submission" date="2019-03" db="EMBL/GenBank/DDBJ databases">
        <title>Long read genome sequence of the mycoparasitic Pythium oligandrum ATCC 38472 isolated from sugarbeet rhizosphere.</title>
        <authorList>
            <person name="Gaulin E."/>
        </authorList>
    </citation>
    <scope>NUCLEOTIDE SEQUENCE</scope>
    <source>
        <strain evidence="4">ATCC 38472_TT</strain>
    </source>
</reference>
<feature type="compositionally biased region" description="Basic and acidic residues" evidence="2">
    <location>
        <begin position="714"/>
        <end position="723"/>
    </location>
</feature>
<feature type="compositionally biased region" description="Basic and acidic residues" evidence="2">
    <location>
        <begin position="432"/>
        <end position="451"/>
    </location>
</feature>
<sequence>MASSAASMRHSFVDATSARRDDERRKLSRNSSLPSGNQVKNGNAYKSKTSDKKKKRGSGLFESSESSESESASDDHDERVGLSGFPRPAGHHNGGSGRADSLFEQHAPTRHFSLASDRANSGQERKGLFELDDDADSVETLRERVKLRQKKKESEILTIKLELDKAMERIGALEENLGAERKEKDEFAIRLNECQRIIEKRNKQLIKASEKMARYTEHSENQVAELQKRVDELTVGLETAQKNAMATQEQQDRVYEARLLEQRSQFEGQIERLTELSAEKLRERDAEESALRARIKQLEEEVVTSTAQIVKSEEYQYLLRRYEDAEAISRGLKFQLEKAHQEKKTLQKQLAAQGSNGSSKSTYSAANSLFVEVPKPAETVPNISPASSAASNDLSNFDFYPPDTPVPRSPVGSPSLRRRSWSEVKPPSSPYRKREEDVPAKQEDKSAKVEGGEPSIFGNAYDDEDQEPPPPPAEATPAGEKPRPHSGSINFFEKLSIKFKRGSSPRTSLNVKTSETEKPTVQGAPTQGGPSSGVTSPMNMSTGQGAVLKNRPKMYVAKSPSDDEESSDSIFGSDSDEDDSSSDGDDQPPPPPPQDSVRSPVKQPSPPPIPVTVTAPPPPLFGNASDADSSSNSSEDEQPRQSPSVVAQQSSSRSPSKRPSPESRRRATSRKKESSSNSSDDDEKHEKQRPRPKKHSSRSEKRTALIASSSESSESEKSDDSTGRRRRVATDDGSIAGSSIDPSLQSQKRNRSRSSEGDTSGTHASSKVSRMNEYMEARARKRQEKIKKKEERETAEHKKREDYEKEWEKMAEEERERRRKQQQQRRTGRRRPSSMKTVRVSQMRQKLSKNQQRDQQPGVPESTQVRSDDGEQGEPQKKRRQQSEHHVSESESSNDSDEAPSGPEPPLPPEPTAADTELYMRQQARLRERHELEMKKKLDAEEADQVRGQIHRRVEMWAFGKEFLHMILTLDQITTNDTLRQCQLTVVQSPDNDTLRKAYRNIIRVIHPDKLRGASIPEQLEAKELFTVLNQAFEKFKNQAS</sequence>
<gene>
    <name evidence="4" type="ORF">Poli38472_013831</name>
</gene>
<evidence type="ECO:0000259" key="3">
    <source>
        <dbReference type="PROSITE" id="PS50076"/>
    </source>
</evidence>
<evidence type="ECO:0000313" key="4">
    <source>
        <dbReference type="EMBL" id="TMW55069.1"/>
    </source>
</evidence>
<feature type="compositionally biased region" description="Basic residues" evidence="2">
    <location>
        <begin position="817"/>
        <end position="833"/>
    </location>
</feature>
<feature type="compositionally biased region" description="Low complexity" evidence="2">
    <location>
        <begin position="623"/>
        <end position="633"/>
    </location>
</feature>
<dbReference type="AlphaFoldDB" id="A0A8K1C277"/>
<evidence type="ECO:0000313" key="5">
    <source>
        <dbReference type="Proteomes" id="UP000794436"/>
    </source>
</evidence>
<name>A0A8K1C277_PYTOL</name>
<dbReference type="SUPFAM" id="SSF46565">
    <property type="entry name" value="Chaperone J-domain"/>
    <property type="match status" value="1"/>
</dbReference>
<dbReference type="CDD" id="cd06257">
    <property type="entry name" value="DnaJ"/>
    <property type="match status" value="1"/>
</dbReference>
<feature type="compositionally biased region" description="Polar residues" evidence="2">
    <location>
        <begin position="834"/>
        <end position="865"/>
    </location>
</feature>
<feature type="compositionally biased region" description="Polar residues" evidence="2">
    <location>
        <begin position="523"/>
        <end position="544"/>
    </location>
</feature>
<feature type="coiled-coil region" evidence="1">
    <location>
        <begin position="223"/>
        <end position="356"/>
    </location>
</feature>
<feature type="coiled-coil region" evidence="1">
    <location>
        <begin position="156"/>
        <end position="183"/>
    </location>
</feature>
<proteinExistence type="predicted"/>
<feature type="compositionally biased region" description="Polar residues" evidence="2">
    <location>
        <begin position="504"/>
        <end position="513"/>
    </location>
</feature>
<keyword evidence="1" id="KW-0175">Coiled coil</keyword>
<organism evidence="4 5">
    <name type="scientific">Pythium oligandrum</name>
    <name type="common">Mycoparasitic fungus</name>
    <dbReference type="NCBI Taxonomy" id="41045"/>
    <lineage>
        <taxon>Eukaryota</taxon>
        <taxon>Sar</taxon>
        <taxon>Stramenopiles</taxon>
        <taxon>Oomycota</taxon>
        <taxon>Peronosporomycetes</taxon>
        <taxon>Pythiales</taxon>
        <taxon>Pythiaceae</taxon>
        <taxon>Pythium</taxon>
    </lineage>
</organism>
<dbReference type="Proteomes" id="UP000794436">
    <property type="component" value="Unassembled WGS sequence"/>
</dbReference>
<feature type="compositionally biased region" description="Basic residues" evidence="2">
    <location>
        <begin position="687"/>
        <end position="696"/>
    </location>
</feature>
<dbReference type="OrthoDB" id="1717591at2759"/>
<feature type="compositionally biased region" description="Polar residues" evidence="2">
    <location>
        <begin position="757"/>
        <end position="769"/>
    </location>
</feature>
<feature type="domain" description="J" evidence="3">
    <location>
        <begin position="963"/>
        <end position="1041"/>
    </location>
</feature>
<feature type="region of interest" description="Disordered" evidence="2">
    <location>
        <begin position="378"/>
        <end position="913"/>
    </location>
</feature>
<feature type="compositionally biased region" description="Pro residues" evidence="2">
    <location>
        <begin position="902"/>
        <end position="911"/>
    </location>
</feature>
<dbReference type="PROSITE" id="PS50076">
    <property type="entry name" value="DNAJ_2"/>
    <property type="match status" value="1"/>
</dbReference>
<dbReference type="EMBL" id="SPLM01000149">
    <property type="protein sequence ID" value="TMW55069.1"/>
    <property type="molecule type" value="Genomic_DNA"/>
</dbReference>
<accession>A0A8K1C277</accession>
<feature type="region of interest" description="Disordered" evidence="2">
    <location>
        <begin position="1"/>
        <end position="126"/>
    </location>
</feature>
<protein>
    <recommendedName>
        <fullName evidence="3">J domain-containing protein</fullName>
    </recommendedName>
</protein>